<dbReference type="InterPro" id="IPR011047">
    <property type="entry name" value="Quinoprotein_ADH-like_sf"/>
</dbReference>
<keyword evidence="7" id="KW-1185">Reference proteome</keyword>
<evidence type="ECO:0000256" key="3">
    <source>
        <dbReference type="ARBA" id="ARBA00022737"/>
    </source>
</evidence>
<dbReference type="EnsemblMetazoa" id="CLYHEMT008444.1">
    <property type="protein sequence ID" value="CLYHEMP008444.1"/>
    <property type="gene ID" value="CLYHEMG008444"/>
</dbReference>
<dbReference type="RefSeq" id="XP_066925035.1">
    <property type="nucleotide sequence ID" value="XM_067068934.1"/>
</dbReference>
<evidence type="ECO:0000313" key="6">
    <source>
        <dbReference type="EnsemblMetazoa" id="CLYHEMP008444.1"/>
    </source>
</evidence>
<dbReference type="OrthoDB" id="4899631at2759"/>
<dbReference type="InterPro" id="IPR050630">
    <property type="entry name" value="WD_repeat_EMAP"/>
</dbReference>
<evidence type="ECO:0000256" key="4">
    <source>
        <dbReference type="ARBA" id="ARBA00023273"/>
    </source>
</evidence>
<dbReference type="AlphaFoldDB" id="A0A7M5V9I3"/>
<dbReference type="SUPFAM" id="SSF50978">
    <property type="entry name" value="WD40 repeat-like"/>
    <property type="match status" value="1"/>
</dbReference>
<dbReference type="RefSeq" id="XP_066925036.1">
    <property type="nucleotide sequence ID" value="XM_067068935.1"/>
</dbReference>
<dbReference type="Pfam" id="PF00400">
    <property type="entry name" value="WD40"/>
    <property type="match status" value="4"/>
</dbReference>
<reference evidence="6" key="1">
    <citation type="submission" date="2021-01" db="UniProtKB">
        <authorList>
            <consortium name="EnsemblMetazoa"/>
        </authorList>
    </citation>
    <scope>IDENTIFICATION</scope>
</reference>
<accession>A0A7M5V9I3</accession>
<dbReference type="InterPro" id="IPR001680">
    <property type="entry name" value="WD40_rpt"/>
</dbReference>
<dbReference type="GO" id="GO:0031514">
    <property type="term" value="C:motile cilium"/>
    <property type="evidence" value="ECO:0007669"/>
    <property type="project" value="TreeGrafter"/>
</dbReference>
<proteinExistence type="predicted"/>
<organism evidence="6 7">
    <name type="scientific">Clytia hemisphaerica</name>
    <dbReference type="NCBI Taxonomy" id="252671"/>
    <lineage>
        <taxon>Eukaryota</taxon>
        <taxon>Metazoa</taxon>
        <taxon>Cnidaria</taxon>
        <taxon>Hydrozoa</taxon>
        <taxon>Hydroidolina</taxon>
        <taxon>Leptothecata</taxon>
        <taxon>Obeliida</taxon>
        <taxon>Clytiidae</taxon>
        <taxon>Clytia</taxon>
    </lineage>
</organism>
<keyword evidence="3" id="KW-0677">Repeat</keyword>
<evidence type="ECO:0000256" key="2">
    <source>
        <dbReference type="ARBA" id="ARBA00022574"/>
    </source>
</evidence>
<dbReference type="Proteomes" id="UP000594262">
    <property type="component" value="Unplaced"/>
</dbReference>
<dbReference type="PANTHER" id="PTHR13720">
    <property type="entry name" value="WD-40 REPEAT PROTEIN"/>
    <property type="match status" value="1"/>
</dbReference>
<dbReference type="PANTHER" id="PTHR13720:SF13">
    <property type="entry name" value="CILIA- AND FLAGELLA-ASSOCIATED PROTEIN 251"/>
    <property type="match status" value="1"/>
</dbReference>
<dbReference type="InterPro" id="IPR011992">
    <property type="entry name" value="EF-hand-dom_pair"/>
</dbReference>
<dbReference type="SUPFAM" id="SSF50998">
    <property type="entry name" value="Quinoprotein alcohol dehydrogenase-like"/>
    <property type="match status" value="1"/>
</dbReference>
<dbReference type="SMART" id="SM00320">
    <property type="entry name" value="WD40"/>
    <property type="match status" value="7"/>
</dbReference>
<dbReference type="InterPro" id="IPR015943">
    <property type="entry name" value="WD40/YVTN_repeat-like_dom_sf"/>
</dbReference>
<protein>
    <recommendedName>
        <fullName evidence="5">Cilia- and flagella-associated protein 251</fullName>
    </recommendedName>
</protein>
<dbReference type="Gene3D" id="2.130.10.10">
    <property type="entry name" value="YVTN repeat-like/Quinoprotein amine dehydrogenase"/>
    <property type="match status" value="2"/>
</dbReference>
<evidence type="ECO:0000313" key="7">
    <source>
        <dbReference type="Proteomes" id="UP000594262"/>
    </source>
</evidence>
<dbReference type="GeneID" id="136812437"/>
<evidence type="ECO:0000256" key="5">
    <source>
        <dbReference type="ARBA" id="ARBA00040994"/>
    </source>
</evidence>
<dbReference type="Gene3D" id="1.10.238.10">
    <property type="entry name" value="EF-hand"/>
    <property type="match status" value="1"/>
</dbReference>
<keyword evidence="2" id="KW-0853">WD repeat</keyword>
<keyword evidence="4" id="KW-0966">Cell projection</keyword>
<evidence type="ECO:0000256" key="1">
    <source>
        <dbReference type="ARBA" id="ARBA00004138"/>
    </source>
</evidence>
<sequence>MTTEDSKVHIATALNLSWAFGINKHVPVLNLSTKHKKALFYITGHTGVLFDFENNTQILYQGHCNNISASCVSTDKRWLATSDIGKNSMIIVWDTNQSIPIKTLFDVDPVGTKKLCFSNDAKYIVSLGADLPQVVNVWNWTLGDDEPLISLKLQPTLHLQNYITFSTNNVEDVVSNSPDQVIFYKWNLEGEMSHVAPRLEDKDFNKTIGNYSQTIFQPNSSLALTATDYGNIVVWACASSTTSEMKALKIIHMQEKPITVLTSILDYLVTADVSGYVKFFDSQMKLINWYKQLGCQGAVNGVSFTFTKTKPALHQPATLEEGAEMGGDYPDQSTLEEREFIVDDFSVSTDRAQYLYFQTDGSQTLFLQQEHEKDIRAIACHPKSSYLAIGSFSGILQIIDYETKELQQQLRYSQNYSRITSLAYSQGGDFLAIGFDTGNVEILDSVTLQIEGSLSGVAENEARFDYSNDAIKHMCFSHDNTYLACADIDNCVVVFVYNEKDPLIPWRYLGKHRAHYKPISDLMFLESLDEGEPRLLSLGHDRMLVEYDLANSSLDELRLLSSDRIEQDGVPISLSLYPPVVKESFLLVSNDKYKLKLFNTTTKMCRHTFLGPTYGTPIQKISVLPTTDDKTCKRFMAYCTQDKIGLSMFPLDGNPFKSMALIAHPNKVHDLVCSFDGKYVFTAGGQDTTVLMWKTDTNALEASARLGGEGLTPFYTLLEGGREGELFSELEEYFYYAQMKHQGIDTMETREVSGTIPLSEIPFVVRALGFYPTEQQIEEMTNEVKFSSYVETGHYVNQVDLEALIKLYINHRPAFGLHPDQLVNAFEKIGLIGEEGDVEIQRSELLAILQDKGEHLSEGELAEYLSSLFGGGADADNFSLEDCLPEKISISMFAKQLLGLELVSE</sequence>
<dbReference type="SUPFAM" id="SSF47473">
    <property type="entry name" value="EF-hand"/>
    <property type="match status" value="1"/>
</dbReference>
<comment type="subcellular location">
    <subcellularLocation>
        <location evidence="1">Cell projection</location>
        <location evidence="1">Cilium</location>
    </subcellularLocation>
</comment>
<name>A0A7M5V9I3_9CNID</name>
<dbReference type="InterPro" id="IPR036322">
    <property type="entry name" value="WD40_repeat_dom_sf"/>
</dbReference>